<evidence type="ECO:0000313" key="3">
    <source>
        <dbReference type="EMBL" id="MFB9135163.1"/>
    </source>
</evidence>
<dbReference type="PROSITE" id="PS01091">
    <property type="entry name" value="TATD_3"/>
    <property type="match status" value="1"/>
</dbReference>
<dbReference type="PANTHER" id="PTHR46124:SF3">
    <property type="entry name" value="HYDROLASE"/>
    <property type="match status" value="1"/>
</dbReference>
<comment type="similarity">
    <text evidence="1">Belongs to the metallo-dependent hydrolases superfamily. TatD-type hydrolase family.</text>
</comment>
<accession>A0ABV5HLN6</accession>
<dbReference type="SUPFAM" id="SSF51556">
    <property type="entry name" value="Metallo-dependent hydrolases"/>
    <property type="match status" value="1"/>
</dbReference>
<dbReference type="InterPro" id="IPR032466">
    <property type="entry name" value="Metal_Hydrolase"/>
</dbReference>
<evidence type="ECO:0000256" key="1">
    <source>
        <dbReference type="ARBA" id="ARBA00009275"/>
    </source>
</evidence>
<dbReference type="Proteomes" id="UP001589645">
    <property type="component" value="Unassembled WGS sequence"/>
</dbReference>
<dbReference type="CDD" id="cd01310">
    <property type="entry name" value="TatD_DNAse"/>
    <property type="match status" value="1"/>
</dbReference>
<comment type="caution">
    <text evidence="3">The sequence shown here is derived from an EMBL/GenBank/DDBJ whole genome shotgun (WGS) entry which is preliminary data.</text>
</comment>
<evidence type="ECO:0000313" key="4">
    <source>
        <dbReference type="Proteomes" id="UP001589645"/>
    </source>
</evidence>
<protein>
    <submittedName>
        <fullName evidence="3">TatD family hydrolase</fullName>
        <ecNumber evidence="3">3.1.-.-</ecNumber>
    </submittedName>
</protein>
<dbReference type="RefSeq" id="WP_390191517.1">
    <property type="nucleotide sequence ID" value="NZ_JBHMEP010000001.1"/>
</dbReference>
<keyword evidence="4" id="KW-1185">Reference proteome</keyword>
<gene>
    <name evidence="3" type="ORF">ACFFUV_09325</name>
</gene>
<dbReference type="EMBL" id="JBHMEP010000001">
    <property type="protein sequence ID" value="MFB9135163.1"/>
    <property type="molecule type" value="Genomic_DNA"/>
</dbReference>
<keyword evidence="2 3" id="KW-0378">Hydrolase</keyword>
<dbReference type="PANTHER" id="PTHR46124">
    <property type="entry name" value="D-AMINOACYL-TRNA DEACYLASE"/>
    <property type="match status" value="1"/>
</dbReference>
<name>A0ABV5HLN6_9VIBR</name>
<evidence type="ECO:0000256" key="2">
    <source>
        <dbReference type="ARBA" id="ARBA00022801"/>
    </source>
</evidence>
<dbReference type="EC" id="3.1.-.-" evidence="3"/>
<dbReference type="PROSITE" id="PS01137">
    <property type="entry name" value="TATD_1"/>
    <property type="match status" value="1"/>
</dbReference>
<reference evidence="3 4" key="1">
    <citation type="submission" date="2024-09" db="EMBL/GenBank/DDBJ databases">
        <authorList>
            <person name="Sun Q."/>
            <person name="Mori K."/>
        </authorList>
    </citation>
    <scope>NUCLEOTIDE SEQUENCE [LARGE SCALE GENOMIC DNA]</scope>
    <source>
        <strain evidence="3 4">CECT 8064</strain>
    </source>
</reference>
<dbReference type="InterPro" id="IPR018228">
    <property type="entry name" value="DNase_TatD-rel_CS"/>
</dbReference>
<proteinExistence type="inferred from homology"/>
<dbReference type="GO" id="GO:0016787">
    <property type="term" value="F:hydrolase activity"/>
    <property type="evidence" value="ECO:0007669"/>
    <property type="project" value="UniProtKB-KW"/>
</dbReference>
<dbReference type="PIRSF" id="PIRSF005902">
    <property type="entry name" value="DNase_TatD"/>
    <property type="match status" value="1"/>
</dbReference>
<organism evidence="3 4">
    <name type="scientific">Vibrio olivae</name>
    <dbReference type="NCBI Taxonomy" id="1243002"/>
    <lineage>
        <taxon>Bacteria</taxon>
        <taxon>Pseudomonadati</taxon>
        <taxon>Pseudomonadota</taxon>
        <taxon>Gammaproteobacteria</taxon>
        <taxon>Vibrionales</taxon>
        <taxon>Vibrionaceae</taxon>
        <taxon>Vibrio</taxon>
    </lineage>
</organism>
<dbReference type="Gene3D" id="3.20.20.140">
    <property type="entry name" value="Metal-dependent hydrolases"/>
    <property type="match status" value="1"/>
</dbReference>
<sequence length="259" mass="29006">MQLFDTHCHLDFAAFGKDFANQWQQANQAGIERVLLPAIGAENWGRIEQLSQRFSGVYYALGCHPYFLNGQPGGALNQLVDTLDARSERCVAIGECGLDVAIDVDSKLQERFFVQQIELAQSYQLPLIIHSRKADNRILQLLKQAQYTQGGVWHGFSGSEQQAHNFIERGFYLGIGGVITYERAKKTRQAVTSLPIERLVLETDAPDMPLSGFQGQPNHPKRLPLVLETLAQLRGLPEKQMAAETWANSSRLFGLNTHE</sequence>
<dbReference type="Pfam" id="PF01026">
    <property type="entry name" value="TatD_DNase"/>
    <property type="match status" value="1"/>
</dbReference>
<dbReference type="InterPro" id="IPR001130">
    <property type="entry name" value="TatD-like"/>
</dbReference>